<dbReference type="CDD" id="cd08434">
    <property type="entry name" value="PBP2_GltC_like"/>
    <property type="match status" value="1"/>
</dbReference>
<dbReference type="InterPro" id="IPR000847">
    <property type="entry name" value="LysR_HTH_N"/>
</dbReference>
<evidence type="ECO:0000256" key="3">
    <source>
        <dbReference type="ARBA" id="ARBA00023125"/>
    </source>
</evidence>
<evidence type="ECO:0000256" key="4">
    <source>
        <dbReference type="ARBA" id="ARBA00023163"/>
    </source>
</evidence>
<accession>A0ABV5LPT4</accession>
<dbReference type="Gene3D" id="3.40.190.10">
    <property type="entry name" value="Periplasmic binding protein-like II"/>
    <property type="match status" value="2"/>
</dbReference>
<dbReference type="SUPFAM" id="SSF46785">
    <property type="entry name" value="Winged helix' DNA-binding domain"/>
    <property type="match status" value="1"/>
</dbReference>
<dbReference type="InterPro" id="IPR005119">
    <property type="entry name" value="LysR_subst-bd"/>
</dbReference>
<protein>
    <submittedName>
        <fullName evidence="6">LysR family transcriptional regulator</fullName>
    </submittedName>
</protein>
<name>A0ABV5LPT4_9ACTN</name>
<keyword evidence="4" id="KW-0804">Transcription</keyword>
<dbReference type="Proteomes" id="UP001589748">
    <property type="component" value="Unassembled WGS sequence"/>
</dbReference>
<gene>
    <name evidence="6" type="ORF">ACFFVI_03755</name>
</gene>
<dbReference type="RefSeq" id="WP_380134510.1">
    <property type="nucleotide sequence ID" value="NZ_JBHLUI010000002.1"/>
</dbReference>
<keyword evidence="2" id="KW-0805">Transcription regulation</keyword>
<evidence type="ECO:0000256" key="1">
    <source>
        <dbReference type="ARBA" id="ARBA00009437"/>
    </source>
</evidence>
<dbReference type="Pfam" id="PF03466">
    <property type="entry name" value="LysR_substrate"/>
    <property type="match status" value="1"/>
</dbReference>
<keyword evidence="3" id="KW-0238">DNA-binding</keyword>
<reference evidence="6 7" key="1">
    <citation type="submission" date="2024-09" db="EMBL/GenBank/DDBJ databases">
        <authorList>
            <person name="Sun Q."/>
            <person name="Mori K."/>
        </authorList>
    </citation>
    <scope>NUCLEOTIDE SEQUENCE [LARGE SCALE GENOMIC DNA]</scope>
    <source>
        <strain evidence="6 7">TISTR 1856</strain>
    </source>
</reference>
<proteinExistence type="inferred from homology"/>
<feature type="domain" description="HTH lysR-type" evidence="5">
    <location>
        <begin position="17"/>
        <end position="69"/>
    </location>
</feature>
<comment type="caution">
    <text evidence="6">The sequence shown here is derived from an EMBL/GenBank/DDBJ whole genome shotgun (WGS) entry which is preliminary data.</text>
</comment>
<dbReference type="Pfam" id="PF00126">
    <property type="entry name" value="HTH_1"/>
    <property type="match status" value="1"/>
</dbReference>
<evidence type="ECO:0000313" key="7">
    <source>
        <dbReference type="Proteomes" id="UP001589748"/>
    </source>
</evidence>
<sequence>MQDERLTQALDALAGPLRVLVAVADHEHVTRAAGELGLGQPTVSRALARISAAVGVELVAPHGRGLRLTAAGRTLAEHGRRALAELDRGLEEVHAEDDPSTGRVALGFLHTLGPAAVPALVRAFRDAHPGARFSLVQGAAGTLLAQLRGGEVDLVLTSPLPEADDLVARPLLQQRLVLTVWPGHPLAGRGAVELDELREEEFVAFEPGYGLRDTTERMFAAVGFAPRTGLLGQDADTLRGLVAAGLGIAVLPPARPGAAGGVVELELGGPSTTRTLGLVHRSGPLPRAVRAFHDLVLARPELLRVRAGGTDGAVG</sequence>
<evidence type="ECO:0000256" key="2">
    <source>
        <dbReference type="ARBA" id="ARBA00023015"/>
    </source>
</evidence>
<dbReference type="PANTHER" id="PTHR30346:SF28">
    <property type="entry name" value="HTH-TYPE TRANSCRIPTIONAL REGULATOR CYNR"/>
    <property type="match status" value="1"/>
</dbReference>
<dbReference type="PROSITE" id="PS50931">
    <property type="entry name" value="HTH_LYSR"/>
    <property type="match status" value="1"/>
</dbReference>
<organism evidence="6 7">
    <name type="scientific">Kineococcus gynurae</name>
    <dbReference type="NCBI Taxonomy" id="452979"/>
    <lineage>
        <taxon>Bacteria</taxon>
        <taxon>Bacillati</taxon>
        <taxon>Actinomycetota</taxon>
        <taxon>Actinomycetes</taxon>
        <taxon>Kineosporiales</taxon>
        <taxon>Kineosporiaceae</taxon>
        <taxon>Kineococcus</taxon>
    </lineage>
</organism>
<evidence type="ECO:0000313" key="6">
    <source>
        <dbReference type="EMBL" id="MFB9376076.1"/>
    </source>
</evidence>
<dbReference type="Gene3D" id="1.10.10.10">
    <property type="entry name" value="Winged helix-like DNA-binding domain superfamily/Winged helix DNA-binding domain"/>
    <property type="match status" value="1"/>
</dbReference>
<dbReference type="SUPFAM" id="SSF53850">
    <property type="entry name" value="Periplasmic binding protein-like II"/>
    <property type="match status" value="1"/>
</dbReference>
<dbReference type="InterPro" id="IPR036390">
    <property type="entry name" value="WH_DNA-bd_sf"/>
</dbReference>
<evidence type="ECO:0000259" key="5">
    <source>
        <dbReference type="PROSITE" id="PS50931"/>
    </source>
</evidence>
<keyword evidence="7" id="KW-1185">Reference proteome</keyword>
<dbReference type="EMBL" id="JBHMDM010000002">
    <property type="protein sequence ID" value="MFB9376076.1"/>
    <property type="molecule type" value="Genomic_DNA"/>
</dbReference>
<dbReference type="InterPro" id="IPR036388">
    <property type="entry name" value="WH-like_DNA-bd_sf"/>
</dbReference>
<dbReference type="PANTHER" id="PTHR30346">
    <property type="entry name" value="TRANSCRIPTIONAL DUAL REGULATOR HCAR-RELATED"/>
    <property type="match status" value="1"/>
</dbReference>
<comment type="similarity">
    <text evidence="1">Belongs to the LysR transcriptional regulatory family.</text>
</comment>